<dbReference type="SUPFAM" id="SSF56281">
    <property type="entry name" value="Metallo-hydrolase/oxidoreductase"/>
    <property type="match status" value="1"/>
</dbReference>
<keyword evidence="1" id="KW-0479">Metal-binding</keyword>
<protein>
    <submittedName>
        <fullName evidence="3">Hydroxyacylglutathione hydrolase</fullName>
        <ecNumber evidence="3">3.1.2.6</ecNumber>
    </submittedName>
</protein>
<dbReference type="EMBL" id="CP000252">
    <property type="protein sequence ID" value="ABC78628.1"/>
    <property type="molecule type" value="Genomic_DNA"/>
</dbReference>
<dbReference type="InterPro" id="IPR001279">
    <property type="entry name" value="Metallo-B-lactamas"/>
</dbReference>
<dbReference type="STRING" id="56780.SYN_01287"/>
<dbReference type="InterPro" id="IPR036873">
    <property type="entry name" value="Rhodanese-like_dom_sf"/>
</dbReference>
<dbReference type="eggNOG" id="COG0491">
    <property type="taxonomic scope" value="Bacteria"/>
</dbReference>
<evidence type="ECO:0000256" key="1">
    <source>
        <dbReference type="ARBA" id="ARBA00022723"/>
    </source>
</evidence>
<dbReference type="InterPro" id="IPR001763">
    <property type="entry name" value="Rhodanese-like_dom"/>
</dbReference>
<dbReference type="PANTHER" id="PTHR43084:SF1">
    <property type="entry name" value="PERSULFIDE DIOXYGENASE ETHE1, MITOCHONDRIAL"/>
    <property type="match status" value="1"/>
</dbReference>
<dbReference type="KEGG" id="sat:SYN_01287"/>
<dbReference type="EC" id="3.1.2.6" evidence="3"/>
<dbReference type="Pfam" id="PF00581">
    <property type="entry name" value="Rhodanese"/>
    <property type="match status" value="1"/>
</dbReference>
<dbReference type="GO" id="GO:0006749">
    <property type="term" value="P:glutathione metabolic process"/>
    <property type="evidence" value="ECO:0007669"/>
    <property type="project" value="InterPro"/>
</dbReference>
<dbReference type="eggNOG" id="COG0607">
    <property type="taxonomic scope" value="Bacteria"/>
</dbReference>
<evidence type="ECO:0000259" key="2">
    <source>
        <dbReference type="PROSITE" id="PS50206"/>
    </source>
</evidence>
<dbReference type="GO" id="GO:0046872">
    <property type="term" value="F:metal ion binding"/>
    <property type="evidence" value="ECO:0007669"/>
    <property type="project" value="UniProtKB-KW"/>
</dbReference>
<dbReference type="PANTHER" id="PTHR43084">
    <property type="entry name" value="PERSULFIDE DIOXYGENASE ETHE1"/>
    <property type="match status" value="1"/>
</dbReference>
<proteinExistence type="predicted"/>
<evidence type="ECO:0000313" key="3">
    <source>
        <dbReference type="EMBL" id="ABC78628.1"/>
    </source>
</evidence>
<dbReference type="InterPro" id="IPR044528">
    <property type="entry name" value="POD-like_MBL-fold"/>
</dbReference>
<dbReference type="Gene3D" id="3.40.250.10">
    <property type="entry name" value="Rhodanese-like domain"/>
    <property type="match status" value="2"/>
</dbReference>
<accession>Q2LX15</accession>
<sequence length="485" mass="53881">MCGHAHFEQSVCRSYLVVFARVMVPVFSSRRLSMLFQRIESEGLAQYSYLVGDSREAVVIDPRRDIDVYLEAATFQGYRIVAVLETHRHEDFVLGSVELAARTGAEIWHADGQWDYQYGEAVGDGQTWKIGRLKLEAIHSPGHTPGSMSYLLYDADGNPWMVFTGDALFAGDVGRVDFLGEDRMKKMAWLLYDTLHRRLLPLGDEVIVCAGHGAGSVCAGDISDRLWTTIGLERRYNPKLQFPDRDAFIRGVARKLEYAPYFREMERLNLEGPPLLGALPVPTPLTAAAFASRLESSLVVDTRMELGFGAAHVPGALSIWLGGLPGYAGWFLPYDRPLLLIHDCDDLSPVVRYLIRMGYECPAGYLAGGMLSWHTAGYENRTVRMVPVTDLCRLLDAGEKAYILDVRSEEERETYGAISGALNIHLTLLPGRMDEVPKDGTVYIFCASDLRSMIAASLLERAGWENMAVVLGGLIGWNSTTCKIV</sequence>
<dbReference type="SMART" id="SM00450">
    <property type="entry name" value="RHOD"/>
    <property type="match status" value="2"/>
</dbReference>
<dbReference type="CDD" id="cd07724">
    <property type="entry name" value="POD-like_MBL-fold"/>
    <property type="match status" value="1"/>
</dbReference>
<feature type="domain" description="Rhodanese" evidence="2">
    <location>
        <begin position="293"/>
        <end position="382"/>
    </location>
</feature>
<organism evidence="3 4">
    <name type="scientific">Syntrophus aciditrophicus (strain SB)</name>
    <dbReference type="NCBI Taxonomy" id="56780"/>
    <lineage>
        <taxon>Bacteria</taxon>
        <taxon>Pseudomonadati</taxon>
        <taxon>Thermodesulfobacteriota</taxon>
        <taxon>Syntrophia</taxon>
        <taxon>Syntrophales</taxon>
        <taxon>Syntrophaceae</taxon>
        <taxon>Syntrophus</taxon>
    </lineage>
</organism>
<keyword evidence="4" id="KW-1185">Reference proteome</keyword>
<dbReference type="InParanoid" id="Q2LX15"/>
<evidence type="ECO:0000313" key="4">
    <source>
        <dbReference type="Proteomes" id="UP000001933"/>
    </source>
</evidence>
<dbReference type="InterPro" id="IPR036866">
    <property type="entry name" value="RibonucZ/Hydroxyglut_hydro"/>
</dbReference>
<dbReference type="GO" id="GO:0004416">
    <property type="term" value="F:hydroxyacylglutathione hydrolase activity"/>
    <property type="evidence" value="ECO:0007669"/>
    <property type="project" value="UniProtKB-EC"/>
</dbReference>
<dbReference type="SMART" id="SM00849">
    <property type="entry name" value="Lactamase_B"/>
    <property type="match status" value="1"/>
</dbReference>
<dbReference type="Proteomes" id="UP000001933">
    <property type="component" value="Chromosome"/>
</dbReference>
<keyword evidence="3" id="KW-0378">Hydrolase</keyword>
<dbReference type="GO" id="GO:0070813">
    <property type="term" value="P:hydrogen sulfide metabolic process"/>
    <property type="evidence" value="ECO:0007669"/>
    <property type="project" value="TreeGrafter"/>
</dbReference>
<dbReference type="Pfam" id="PF00753">
    <property type="entry name" value="Lactamase_B"/>
    <property type="match status" value="1"/>
</dbReference>
<dbReference type="AlphaFoldDB" id="Q2LX15"/>
<name>Q2LX15_SYNAS</name>
<reference evidence="3 4" key="1">
    <citation type="journal article" date="2007" name="Proc. Natl. Acad. Sci. U.S.A.">
        <title>The genome of Syntrophus aciditrophicus: life at the thermodynamic limit of microbial growth.</title>
        <authorList>
            <person name="McInerney M.J."/>
            <person name="Rohlin L."/>
            <person name="Mouttaki H."/>
            <person name="Kim U."/>
            <person name="Krupp R.S."/>
            <person name="Rios-Hernandez L."/>
            <person name="Sieber J."/>
            <person name="Struchtemeyer C.G."/>
            <person name="Bhattacharyya A."/>
            <person name="Campbell J.W."/>
            <person name="Gunsalus R.P."/>
        </authorList>
    </citation>
    <scope>NUCLEOTIDE SEQUENCE [LARGE SCALE GENOMIC DNA]</scope>
    <source>
        <strain evidence="3 4">SB</strain>
    </source>
</reference>
<dbReference type="HOGENOM" id="CLU_030571_7_1_7"/>
<dbReference type="PROSITE" id="PS50206">
    <property type="entry name" value="RHODANESE_3"/>
    <property type="match status" value="2"/>
</dbReference>
<feature type="domain" description="Rhodanese" evidence="2">
    <location>
        <begin position="397"/>
        <end position="483"/>
    </location>
</feature>
<dbReference type="GO" id="GO:0050313">
    <property type="term" value="F:sulfur dioxygenase activity"/>
    <property type="evidence" value="ECO:0007669"/>
    <property type="project" value="InterPro"/>
</dbReference>
<gene>
    <name evidence="3" type="ORF">SYN_01287</name>
</gene>
<dbReference type="CDD" id="cd00158">
    <property type="entry name" value="RHOD"/>
    <property type="match status" value="2"/>
</dbReference>
<dbReference type="SUPFAM" id="SSF52821">
    <property type="entry name" value="Rhodanese/Cell cycle control phosphatase"/>
    <property type="match status" value="2"/>
</dbReference>
<dbReference type="InterPro" id="IPR051682">
    <property type="entry name" value="Mito_Persulfide_Diox"/>
</dbReference>
<dbReference type="Gene3D" id="3.60.15.10">
    <property type="entry name" value="Ribonuclease Z/Hydroxyacylglutathione hydrolase-like"/>
    <property type="match status" value="1"/>
</dbReference>